<evidence type="ECO:0000313" key="3">
    <source>
        <dbReference type="Proteomes" id="UP001242480"/>
    </source>
</evidence>
<keyword evidence="3" id="KW-1185">Reference proteome</keyword>
<accession>A0ABU0JLC9</accession>
<feature type="region of interest" description="Disordered" evidence="1">
    <location>
        <begin position="80"/>
        <end position="101"/>
    </location>
</feature>
<gene>
    <name evidence="2" type="ORF">QO011_008131</name>
</gene>
<sequence length="101" mass="10374">MLTGIGRSLAAVPTAPASSVVIAGHVIQLCAMPADEGTDPSGSHRDCDQCPLCAPVILPGSPPAPLVLRIERIIEADAVRFETPDTADPRSPRQSQGPPAA</sequence>
<evidence type="ECO:0000256" key="1">
    <source>
        <dbReference type="SAM" id="MobiDB-lite"/>
    </source>
</evidence>
<proteinExistence type="predicted"/>
<dbReference type="Proteomes" id="UP001242480">
    <property type="component" value="Unassembled WGS sequence"/>
</dbReference>
<name>A0ABU0JLC9_9HYPH</name>
<evidence type="ECO:0000313" key="2">
    <source>
        <dbReference type="EMBL" id="MDQ0475089.1"/>
    </source>
</evidence>
<organism evidence="2 3">
    <name type="scientific">Labrys wisconsinensis</name>
    <dbReference type="NCBI Taxonomy" id="425677"/>
    <lineage>
        <taxon>Bacteria</taxon>
        <taxon>Pseudomonadati</taxon>
        <taxon>Pseudomonadota</taxon>
        <taxon>Alphaproteobacteria</taxon>
        <taxon>Hyphomicrobiales</taxon>
        <taxon>Xanthobacteraceae</taxon>
        <taxon>Labrys</taxon>
    </lineage>
</organism>
<feature type="compositionally biased region" description="Basic and acidic residues" evidence="1">
    <location>
        <begin position="80"/>
        <end position="91"/>
    </location>
</feature>
<dbReference type="RefSeq" id="WP_307285798.1">
    <property type="nucleotide sequence ID" value="NZ_JAUSVX010000029.1"/>
</dbReference>
<protein>
    <submittedName>
        <fullName evidence="2">Uncharacterized protein</fullName>
    </submittedName>
</protein>
<feature type="compositionally biased region" description="Polar residues" evidence="1">
    <location>
        <begin position="92"/>
        <end position="101"/>
    </location>
</feature>
<reference evidence="2 3" key="1">
    <citation type="submission" date="2023-07" db="EMBL/GenBank/DDBJ databases">
        <title>Genomic Encyclopedia of Type Strains, Phase IV (KMG-IV): sequencing the most valuable type-strain genomes for metagenomic binning, comparative biology and taxonomic classification.</title>
        <authorList>
            <person name="Goeker M."/>
        </authorList>
    </citation>
    <scope>NUCLEOTIDE SEQUENCE [LARGE SCALE GENOMIC DNA]</scope>
    <source>
        <strain evidence="2 3">DSM 19619</strain>
    </source>
</reference>
<comment type="caution">
    <text evidence="2">The sequence shown here is derived from an EMBL/GenBank/DDBJ whole genome shotgun (WGS) entry which is preliminary data.</text>
</comment>
<dbReference type="EMBL" id="JAUSVX010000029">
    <property type="protein sequence ID" value="MDQ0475089.1"/>
    <property type="molecule type" value="Genomic_DNA"/>
</dbReference>